<reference evidence="3 4" key="1">
    <citation type="submission" date="2012-08" db="EMBL/GenBank/DDBJ databases">
        <title>Whole genome shotgun sequence of Gordonia namibiensis NBRC 108229.</title>
        <authorList>
            <person name="Isaki-Nakamura S."/>
            <person name="Hosoyama A."/>
            <person name="Tsuchikane K."/>
            <person name="Katsumata H."/>
            <person name="Baba S."/>
            <person name="Yamazaki S."/>
            <person name="Fujita N."/>
        </authorList>
    </citation>
    <scope>NUCLEOTIDE SEQUENCE [LARGE SCALE GENOMIC DNA]</scope>
    <source>
        <strain evidence="3 4">NBRC 108229</strain>
    </source>
</reference>
<dbReference type="AlphaFoldDB" id="K6WZB8"/>
<dbReference type="PANTHER" id="PTHR43048">
    <property type="entry name" value="METHYLMALONYL-COA EPIMERASE"/>
    <property type="match status" value="1"/>
</dbReference>
<keyword evidence="4" id="KW-1185">Reference proteome</keyword>
<dbReference type="SUPFAM" id="SSF54593">
    <property type="entry name" value="Glyoxalase/Bleomycin resistance protein/Dihydroxybiphenyl dioxygenase"/>
    <property type="match status" value="1"/>
</dbReference>
<name>K6WZB8_9ACTN</name>
<dbReference type="Gene3D" id="3.10.180.10">
    <property type="entry name" value="2,3-Dihydroxybiphenyl 1,2-Dioxygenase, domain 1"/>
    <property type="match status" value="1"/>
</dbReference>
<dbReference type="GO" id="GO:0046872">
    <property type="term" value="F:metal ion binding"/>
    <property type="evidence" value="ECO:0007669"/>
    <property type="project" value="UniProtKB-KW"/>
</dbReference>
<dbReference type="GO" id="GO:0004493">
    <property type="term" value="F:methylmalonyl-CoA epimerase activity"/>
    <property type="evidence" value="ECO:0007669"/>
    <property type="project" value="TreeGrafter"/>
</dbReference>
<dbReference type="InterPro" id="IPR051785">
    <property type="entry name" value="MMCE/EMCE_epimerase"/>
</dbReference>
<dbReference type="PANTHER" id="PTHR43048:SF3">
    <property type="entry name" value="METHYLMALONYL-COA EPIMERASE, MITOCHONDRIAL"/>
    <property type="match status" value="1"/>
</dbReference>
<organism evidence="3 4">
    <name type="scientific">Gordonia namibiensis NBRC 108229</name>
    <dbReference type="NCBI Taxonomy" id="1208314"/>
    <lineage>
        <taxon>Bacteria</taxon>
        <taxon>Bacillati</taxon>
        <taxon>Actinomycetota</taxon>
        <taxon>Actinomycetes</taxon>
        <taxon>Mycobacteriales</taxon>
        <taxon>Gordoniaceae</taxon>
        <taxon>Gordonia</taxon>
    </lineage>
</organism>
<comment type="caution">
    <text evidence="3">The sequence shown here is derived from an EMBL/GenBank/DDBJ whole genome shotgun (WGS) entry which is preliminary data.</text>
</comment>
<proteinExistence type="predicted"/>
<dbReference type="EMBL" id="BAHE01000007">
    <property type="protein sequence ID" value="GAB99156.1"/>
    <property type="molecule type" value="Genomic_DNA"/>
</dbReference>
<evidence type="ECO:0000313" key="3">
    <source>
        <dbReference type="EMBL" id="GAB99156.1"/>
    </source>
</evidence>
<dbReference type="Proteomes" id="UP000035058">
    <property type="component" value="Unassembled WGS sequence"/>
</dbReference>
<protein>
    <recommendedName>
        <fullName evidence="2">VOC domain-containing protein</fullName>
    </recommendedName>
</protein>
<accession>K6WZB8</accession>
<dbReference type="GO" id="GO:0046491">
    <property type="term" value="P:L-methylmalonyl-CoA metabolic process"/>
    <property type="evidence" value="ECO:0007669"/>
    <property type="project" value="TreeGrafter"/>
</dbReference>
<dbReference type="InterPro" id="IPR029068">
    <property type="entry name" value="Glyas_Bleomycin-R_OHBP_Dase"/>
</dbReference>
<dbReference type="InterPro" id="IPR037523">
    <property type="entry name" value="VOC_core"/>
</dbReference>
<evidence type="ECO:0000313" key="4">
    <source>
        <dbReference type="Proteomes" id="UP000035058"/>
    </source>
</evidence>
<keyword evidence="1" id="KW-0479">Metal-binding</keyword>
<dbReference type="Pfam" id="PF00903">
    <property type="entry name" value="Glyoxalase"/>
    <property type="match status" value="1"/>
</dbReference>
<dbReference type="InterPro" id="IPR004360">
    <property type="entry name" value="Glyas_Fos-R_dOase_dom"/>
</dbReference>
<sequence length="125" mass="13079">MSLAAVRVSDLRGSTDFYARGLGFVVEREFATPAFDAVILRAGTAGIELIRPKGAAGEEKPDHGNMFNKLVLNVADAAAALRRGVDCGGTEVSPVVEHASYGMAIGVLADPDGHRLELVSRNGSL</sequence>
<dbReference type="PROSITE" id="PS51819">
    <property type="entry name" value="VOC"/>
    <property type="match status" value="1"/>
</dbReference>
<gene>
    <name evidence="3" type="ORF">GONAM_07_00770</name>
</gene>
<feature type="domain" description="VOC" evidence="2">
    <location>
        <begin position="1"/>
        <end position="121"/>
    </location>
</feature>
<evidence type="ECO:0000259" key="2">
    <source>
        <dbReference type="PROSITE" id="PS51819"/>
    </source>
</evidence>
<evidence type="ECO:0000256" key="1">
    <source>
        <dbReference type="ARBA" id="ARBA00022723"/>
    </source>
</evidence>